<dbReference type="GO" id="GO:0009705">
    <property type="term" value="C:plant-type vacuole membrane"/>
    <property type="evidence" value="ECO:0007669"/>
    <property type="project" value="TreeGrafter"/>
</dbReference>
<feature type="transmembrane region" description="Helical" evidence="9">
    <location>
        <begin position="485"/>
        <end position="509"/>
    </location>
</feature>
<feature type="region of interest" description="Disordered" evidence="8">
    <location>
        <begin position="1"/>
        <end position="33"/>
    </location>
</feature>
<evidence type="ECO:0000259" key="10">
    <source>
        <dbReference type="Pfam" id="PF01699"/>
    </source>
</evidence>
<dbReference type="Pfam" id="PF01699">
    <property type="entry name" value="Na_Ca_ex"/>
    <property type="match status" value="2"/>
</dbReference>
<keyword evidence="6" id="KW-0406">Ion transport</keyword>
<dbReference type="EMBL" id="FNXT01000163">
    <property type="protein sequence ID" value="SZX61671.1"/>
    <property type="molecule type" value="Genomic_DNA"/>
</dbReference>
<dbReference type="Proteomes" id="UP000256970">
    <property type="component" value="Unassembled WGS sequence"/>
</dbReference>
<evidence type="ECO:0000256" key="3">
    <source>
        <dbReference type="ARBA" id="ARBA00022449"/>
    </source>
</evidence>
<keyword evidence="7 9" id="KW-0472">Membrane</keyword>
<dbReference type="GO" id="GO:0006874">
    <property type="term" value="P:intracellular calcium ion homeostasis"/>
    <property type="evidence" value="ECO:0007669"/>
    <property type="project" value="TreeGrafter"/>
</dbReference>
<feature type="transmembrane region" description="Helical" evidence="9">
    <location>
        <begin position="111"/>
        <end position="130"/>
    </location>
</feature>
<dbReference type="AlphaFoldDB" id="A0A383V923"/>
<evidence type="ECO:0000256" key="7">
    <source>
        <dbReference type="ARBA" id="ARBA00023136"/>
    </source>
</evidence>
<evidence type="ECO:0000256" key="6">
    <source>
        <dbReference type="ARBA" id="ARBA00023065"/>
    </source>
</evidence>
<keyword evidence="12" id="KW-1185">Reference proteome</keyword>
<protein>
    <recommendedName>
        <fullName evidence="10">Sodium/calcium exchanger membrane region domain-containing protein</fullName>
    </recommendedName>
</protein>
<feature type="transmembrane region" description="Helical" evidence="9">
    <location>
        <begin position="234"/>
        <end position="252"/>
    </location>
</feature>
<evidence type="ECO:0000256" key="2">
    <source>
        <dbReference type="ARBA" id="ARBA00022448"/>
    </source>
</evidence>
<feature type="domain" description="Sodium/calcium exchanger membrane region" evidence="10">
    <location>
        <begin position="78"/>
        <end position="251"/>
    </location>
</feature>
<comment type="subcellular location">
    <subcellularLocation>
        <location evidence="1">Endomembrane system</location>
        <topology evidence="1">Multi-pass membrane protein</topology>
    </subcellularLocation>
</comment>
<dbReference type="GO" id="GO:0012505">
    <property type="term" value="C:endomembrane system"/>
    <property type="evidence" value="ECO:0007669"/>
    <property type="project" value="UniProtKB-SubCell"/>
</dbReference>
<evidence type="ECO:0000256" key="5">
    <source>
        <dbReference type="ARBA" id="ARBA00022989"/>
    </source>
</evidence>
<evidence type="ECO:0000313" key="12">
    <source>
        <dbReference type="Proteomes" id="UP000256970"/>
    </source>
</evidence>
<evidence type="ECO:0000256" key="9">
    <source>
        <dbReference type="SAM" id="Phobius"/>
    </source>
</evidence>
<feature type="transmembrane region" description="Helical" evidence="9">
    <location>
        <begin position="58"/>
        <end position="85"/>
    </location>
</feature>
<dbReference type="Gene3D" id="1.20.1420.30">
    <property type="entry name" value="NCX, central ion-binding region"/>
    <property type="match status" value="2"/>
</dbReference>
<reference evidence="11 12" key="1">
    <citation type="submission" date="2016-10" db="EMBL/GenBank/DDBJ databases">
        <authorList>
            <person name="Cai Z."/>
        </authorList>
    </citation>
    <scope>NUCLEOTIDE SEQUENCE [LARGE SCALE GENOMIC DNA]</scope>
</reference>
<dbReference type="PANTHER" id="PTHR31503">
    <property type="entry name" value="VACUOLAR CALCIUM ION TRANSPORTER"/>
    <property type="match status" value="1"/>
</dbReference>
<evidence type="ECO:0000256" key="8">
    <source>
        <dbReference type="SAM" id="MobiDB-lite"/>
    </source>
</evidence>
<feature type="transmembrane region" description="Helical" evidence="9">
    <location>
        <begin position="521"/>
        <end position="538"/>
    </location>
</feature>
<feature type="region of interest" description="Disordered" evidence="8">
    <location>
        <begin position="260"/>
        <end position="371"/>
    </location>
</feature>
<dbReference type="InterPro" id="IPR044880">
    <property type="entry name" value="NCX_ion-bd_dom_sf"/>
</dbReference>
<feature type="transmembrane region" description="Helical" evidence="9">
    <location>
        <begin position="420"/>
        <end position="439"/>
    </location>
</feature>
<sequence>MADLQWGAWGSPRPTRASASGRLSNSASGSGEALNKSGLWQQVKTEIVEVLLKDKMNVLLLLLPFAVISKAVGWAAGATFLLSLLPLCSLAERLGMITEQLAMYTNDTLGGLLNATFGNATEVIIAAFAIKKGLLRVVKLTLLGSIISNLLLVMGSAFVAGGLLHPTQSFNQQGVVVNSGLLVLAVIKSFNQQGVVVNSGLLVLAVVAIMLPTLLSSTAEAVQDFSAELALSRFESVLMLLCYGLFLVFQLVTHRHLYEEDSSSKPNTPLPVPPGTSCCDDPDSPLKAAAMRQLTSTANGSSSSSSTLGGVHKQQQQQQQGQGQTEVELVATANGQPQGQRTAAAAGSVRPSSASRGSSGSSGAGRSSSGTGYAAVCKEEAGHVQIAVGEADTARLMTGEPSVQIIEEEEEELVLSKTGCFVWLAVVTLLISILSDFIMDAISDASRQLKVPMPFLTTIVVPIVGNAAEHASALIFAVKNRMEISLGVAIGSSTQIGVLVIPFCVILAWCVGQPLDLNFNEFEALVLFISVLLAALMVQDGSSNWLKGSMLILTYLFVAAGFWVHKDPLLASAEGERH</sequence>
<dbReference type="InterPro" id="IPR004713">
    <property type="entry name" value="CaH_exchang"/>
</dbReference>
<keyword evidence="2" id="KW-0813">Transport</keyword>
<keyword evidence="4 9" id="KW-0812">Transmembrane</keyword>
<evidence type="ECO:0000256" key="1">
    <source>
        <dbReference type="ARBA" id="ARBA00004127"/>
    </source>
</evidence>
<feature type="compositionally biased region" description="Polar residues" evidence="8">
    <location>
        <begin position="17"/>
        <end position="29"/>
    </location>
</feature>
<proteinExistence type="predicted"/>
<name>A0A383V923_TETOB</name>
<dbReference type="InterPro" id="IPR004837">
    <property type="entry name" value="NaCa_Exmemb"/>
</dbReference>
<feature type="compositionally biased region" description="Low complexity" evidence="8">
    <location>
        <begin position="314"/>
        <end position="324"/>
    </location>
</feature>
<evidence type="ECO:0000313" key="11">
    <source>
        <dbReference type="EMBL" id="SZX61671.1"/>
    </source>
</evidence>
<feature type="transmembrane region" description="Helical" evidence="9">
    <location>
        <begin position="194"/>
        <end position="214"/>
    </location>
</feature>
<dbReference type="PANTHER" id="PTHR31503:SF22">
    <property type="entry name" value="VACUOLAR CALCIUM ION TRANSPORTER"/>
    <property type="match status" value="1"/>
</dbReference>
<feature type="transmembrane region" description="Helical" evidence="9">
    <location>
        <begin position="459"/>
        <end position="478"/>
    </location>
</feature>
<gene>
    <name evidence="11" type="ORF">BQ4739_LOCUS2164</name>
</gene>
<keyword evidence="5 9" id="KW-1133">Transmembrane helix</keyword>
<accession>A0A383V923</accession>
<feature type="compositionally biased region" description="Low complexity" evidence="8">
    <location>
        <begin position="343"/>
        <end position="371"/>
    </location>
</feature>
<feature type="transmembrane region" description="Helical" evidence="9">
    <location>
        <begin position="142"/>
        <end position="164"/>
    </location>
</feature>
<dbReference type="GO" id="GO:0015369">
    <property type="term" value="F:calcium:proton antiporter activity"/>
    <property type="evidence" value="ECO:0007669"/>
    <property type="project" value="TreeGrafter"/>
</dbReference>
<organism evidence="11 12">
    <name type="scientific">Tetradesmus obliquus</name>
    <name type="common">Green alga</name>
    <name type="synonym">Acutodesmus obliquus</name>
    <dbReference type="NCBI Taxonomy" id="3088"/>
    <lineage>
        <taxon>Eukaryota</taxon>
        <taxon>Viridiplantae</taxon>
        <taxon>Chlorophyta</taxon>
        <taxon>core chlorophytes</taxon>
        <taxon>Chlorophyceae</taxon>
        <taxon>CS clade</taxon>
        <taxon>Sphaeropleales</taxon>
        <taxon>Scenedesmaceae</taxon>
        <taxon>Tetradesmus</taxon>
    </lineage>
</organism>
<keyword evidence="3" id="KW-0050">Antiport</keyword>
<feature type="transmembrane region" description="Helical" evidence="9">
    <location>
        <begin position="545"/>
        <end position="564"/>
    </location>
</feature>
<feature type="transmembrane region" description="Helical" evidence="9">
    <location>
        <begin position="170"/>
        <end position="187"/>
    </location>
</feature>
<feature type="domain" description="Sodium/calcium exchanger membrane region" evidence="10">
    <location>
        <begin position="421"/>
        <end position="563"/>
    </location>
</feature>
<evidence type="ECO:0000256" key="4">
    <source>
        <dbReference type="ARBA" id="ARBA00022692"/>
    </source>
</evidence>